<sequence length="765" mass="84504">MVLEFEKYCIVEGSPTTVLPFPRHCSKIEKRNTKLRSKCGNNLWSLHEDFTEIDFQRYRSASCRNISSRSVGQDDNELRRRGSVYRSSNNVRRMKETEADEGRRKIELSQSSATTFSVGIVDSLCSSDEDSSFTEKRSSVMYQNSDLSKSVHKPHIEPCFQGFLDLSSQSVSERGVSSDGFLEISLDSENRENRSAGNAETQPIEDSKLRCDPGAGPLNEADANQVRGSALSLHKSLSAKLALPHSPARTSESDCSKASSPKSRFSPIRKMFDPFVKSKSQRSPLGSAIEASEVRPTAMDGFSRSKTFRKSLLHNFSNTSQSTECSSRFVNTEQHNSVVPCSPAQLHGLLKFENEHGVPSFEFTVKSSPEVLVAKTWKVDNSLNWAYTFHSGRSKRKSNTSGWGLKDNKKQSPMVGQMQVSCYLCTELRDAGAFDNSMVTEFVLYDTARAGKSIAVQDNTNCSHDLAKPINVFDERLLGGTCKLDDVSHQAKLEGQQKHASNIGHSDTYLDIGHSDLSIPHHLRAAALHPNLETAAIVIQSPIEKRESLKCKGGDRKTDQSLPNLFDVSGVKHIKKGGPDCLAKVNVVIPFGSHSLPSSESRGPSPLLDRWRLGGGCDCGGWDMACPLIVLGNPNIQSAEDHLHRETQQPLVLFVQGSKENTPALTITGIEDGQYAIDFHAQLTTLQAFSICVAILHTIEASSAVEQDRDKKLMQCDSMRVLIDEEVKYLIEAVTEEESKKANKKMEQVSPSFVLNPPFSPIARV</sequence>
<evidence type="ECO:0000313" key="2">
    <source>
        <dbReference type="EMBL" id="CAK9141893.1"/>
    </source>
</evidence>
<gene>
    <name evidence="2" type="ORF">ILEXP_LOCUS9517</name>
</gene>
<reference evidence="2 3" key="1">
    <citation type="submission" date="2024-02" db="EMBL/GenBank/DDBJ databases">
        <authorList>
            <person name="Vignale AGUSTIN F."/>
            <person name="Sosa J E."/>
            <person name="Modenutti C."/>
        </authorList>
    </citation>
    <scope>NUCLEOTIDE SEQUENCE [LARGE SCALE GENOMIC DNA]</scope>
</reference>
<dbReference type="InterPro" id="IPR021916">
    <property type="entry name" value="DUF3527"/>
</dbReference>
<evidence type="ECO:0000313" key="3">
    <source>
        <dbReference type="Proteomes" id="UP001642360"/>
    </source>
</evidence>
<dbReference type="AlphaFoldDB" id="A0ABC8RAV1"/>
<evidence type="ECO:0000256" key="1">
    <source>
        <dbReference type="SAM" id="MobiDB-lite"/>
    </source>
</evidence>
<keyword evidence="3" id="KW-1185">Reference proteome</keyword>
<dbReference type="Proteomes" id="UP001642360">
    <property type="component" value="Unassembled WGS sequence"/>
</dbReference>
<dbReference type="Pfam" id="PF12043">
    <property type="entry name" value="DUF3527"/>
    <property type="match status" value="1"/>
</dbReference>
<feature type="region of interest" description="Disordered" evidence="1">
    <location>
        <begin position="242"/>
        <end position="266"/>
    </location>
</feature>
<name>A0ABC8RAV1_9AQUA</name>
<organism evidence="2 3">
    <name type="scientific">Ilex paraguariensis</name>
    <name type="common">yerba mate</name>
    <dbReference type="NCBI Taxonomy" id="185542"/>
    <lineage>
        <taxon>Eukaryota</taxon>
        <taxon>Viridiplantae</taxon>
        <taxon>Streptophyta</taxon>
        <taxon>Embryophyta</taxon>
        <taxon>Tracheophyta</taxon>
        <taxon>Spermatophyta</taxon>
        <taxon>Magnoliopsida</taxon>
        <taxon>eudicotyledons</taxon>
        <taxon>Gunneridae</taxon>
        <taxon>Pentapetalae</taxon>
        <taxon>asterids</taxon>
        <taxon>campanulids</taxon>
        <taxon>Aquifoliales</taxon>
        <taxon>Aquifoliaceae</taxon>
        <taxon>Ilex</taxon>
    </lineage>
</organism>
<proteinExistence type="predicted"/>
<dbReference type="PANTHER" id="PTHR31390:SF0">
    <property type="entry name" value="DOMAIN PROTEIN, PUTATIVE (DUF3527)-RELATED"/>
    <property type="match status" value="1"/>
</dbReference>
<protein>
    <submittedName>
        <fullName evidence="2">Uncharacterized protein</fullName>
    </submittedName>
</protein>
<feature type="region of interest" description="Disordered" evidence="1">
    <location>
        <begin position="187"/>
        <end position="221"/>
    </location>
</feature>
<dbReference type="PANTHER" id="PTHR31390">
    <property type="entry name" value="EXPRESSED PROTEIN"/>
    <property type="match status" value="1"/>
</dbReference>
<accession>A0ABC8RAV1</accession>
<comment type="caution">
    <text evidence="2">The sequence shown here is derived from an EMBL/GenBank/DDBJ whole genome shotgun (WGS) entry which is preliminary data.</text>
</comment>
<dbReference type="EMBL" id="CAUOFW020001181">
    <property type="protein sequence ID" value="CAK9141893.1"/>
    <property type="molecule type" value="Genomic_DNA"/>
</dbReference>